<evidence type="ECO:0000313" key="7">
    <source>
        <dbReference type="EMBL" id="KAJ5720028.1"/>
    </source>
</evidence>
<dbReference type="InterPro" id="IPR004776">
    <property type="entry name" value="Mem_transp_PIN-like"/>
</dbReference>
<feature type="transmembrane region" description="Helical" evidence="6">
    <location>
        <begin position="421"/>
        <end position="444"/>
    </location>
</feature>
<evidence type="ECO:0000256" key="3">
    <source>
        <dbReference type="ARBA" id="ARBA00022989"/>
    </source>
</evidence>
<dbReference type="PANTHER" id="PTHR31794:SF4">
    <property type="entry name" value="AUXIN EFFLUX TRANSPORTER FAMILY PROTEIN (EUROFUNG)"/>
    <property type="match status" value="1"/>
</dbReference>
<reference evidence="7" key="1">
    <citation type="journal article" date="2023" name="IMA Fungus">
        <title>Comparative genomic study of the Penicillium genus elucidates a diverse pangenome and 15 lateral gene transfer events.</title>
        <authorList>
            <person name="Petersen C."/>
            <person name="Sorensen T."/>
            <person name="Nielsen M.R."/>
            <person name="Sondergaard T.E."/>
            <person name="Sorensen J.L."/>
            <person name="Fitzpatrick D.A."/>
            <person name="Frisvad J.C."/>
            <person name="Nielsen K.L."/>
        </authorList>
    </citation>
    <scope>NUCLEOTIDE SEQUENCE</scope>
    <source>
        <strain evidence="7">IBT 17514</strain>
    </source>
</reference>
<protein>
    <submittedName>
        <fullName evidence="7">Auxin efflux carrier</fullName>
    </submittedName>
</protein>
<feature type="transmembrane region" description="Helical" evidence="6">
    <location>
        <begin position="73"/>
        <end position="94"/>
    </location>
</feature>
<accession>A0AAD6HKD8</accession>
<evidence type="ECO:0000256" key="1">
    <source>
        <dbReference type="ARBA" id="ARBA00004141"/>
    </source>
</evidence>
<dbReference type="PANTHER" id="PTHR31794">
    <property type="entry name" value="AUXIN EFFLUX TRANSPORTER FAMILY PROTEIN (EUROFUNG)"/>
    <property type="match status" value="1"/>
</dbReference>
<sequence length="455" mass="50135">MVNQDLVAPFLGALQACVSVLLTMSYGIAARRLGLIHDAAINDMSGLAVKLFLPALIIVNLGEQLHWSTVMNYIPVIFWAISYTCASIGILHVISRMFNLPQWVKPACSFNNTTSLPLLLLDSLDSVGSLRLILRKGETTSEEIDRAQSYFLVCAVISKTIAYVVGPRMLQDHKPISIPPSPGYEPESNPDNHGHTEESQDELLTERTSLLPQLTQPHILTLKAHIKRYKARLSSLLPTRRKKNFMASFGSPFADVVIFCTLLGAILGLVPTLHRAFFARDEDGGIFHAWLTTSIRNLGRLFTTLQIFLVGCKLGVTIERMILERRGQRDGSRDETTTEESEQNGSSGRIPIRAMVFVFVFRLVLWPVVSISMIYGFAKTGVLGDDPMLWFSMMLMPAGPPALVILGLAELAQASEGEKMAIAKSLTIMYTLSPVVCFTITGALKAVEAVLDEQS</sequence>
<dbReference type="EMBL" id="JAQJAN010000009">
    <property type="protein sequence ID" value="KAJ5720028.1"/>
    <property type="molecule type" value="Genomic_DNA"/>
</dbReference>
<gene>
    <name evidence="7" type="ORF">N7493_006906</name>
</gene>
<feature type="transmembrane region" description="Helical" evidence="6">
    <location>
        <begin position="301"/>
        <end position="323"/>
    </location>
</feature>
<evidence type="ECO:0000256" key="2">
    <source>
        <dbReference type="ARBA" id="ARBA00022692"/>
    </source>
</evidence>
<keyword evidence="3 6" id="KW-1133">Transmembrane helix</keyword>
<keyword evidence="2 6" id="KW-0812">Transmembrane</keyword>
<evidence type="ECO:0000313" key="8">
    <source>
        <dbReference type="Proteomes" id="UP001215712"/>
    </source>
</evidence>
<evidence type="ECO:0000256" key="5">
    <source>
        <dbReference type="SAM" id="MobiDB-lite"/>
    </source>
</evidence>
<comment type="subcellular location">
    <subcellularLocation>
        <location evidence="1">Membrane</location>
        <topology evidence="1">Multi-pass membrane protein</topology>
    </subcellularLocation>
</comment>
<feature type="transmembrane region" description="Helical" evidence="6">
    <location>
        <begin position="354"/>
        <end position="377"/>
    </location>
</feature>
<reference evidence="7" key="2">
    <citation type="submission" date="2023-01" db="EMBL/GenBank/DDBJ databases">
        <authorList>
            <person name="Petersen C."/>
        </authorList>
    </citation>
    <scope>NUCLEOTIDE SEQUENCE</scope>
    <source>
        <strain evidence="7">IBT 17514</strain>
    </source>
</reference>
<feature type="transmembrane region" description="Helical" evidence="6">
    <location>
        <begin position="6"/>
        <end position="29"/>
    </location>
</feature>
<dbReference type="GO" id="GO:0016020">
    <property type="term" value="C:membrane"/>
    <property type="evidence" value="ECO:0007669"/>
    <property type="project" value="UniProtKB-SubCell"/>
</dbReference>
<keyword evidence="4 6" id="KW-0472">Membrane</keyword>
<evidence type="ECO:0000256" key="6">
    <source>
        <dbReference type="SAM" id="Phobius"/>
    </source>
</evidence>
<feature type="compositionally biased region" description="Basic and acidic residues" evidence="5">
    <location>
        <begin position="327"/>
        <end position="336"/>
    </location>
</feature>
<feature type="transmembrane region" description="Helical" evidence="6">
    <location>
        <begin position="245"/>
        <end position="270"/>
    </location>
</feature>
<comment type="caution">
    <text evidence="7">The sequence shown here is derived from an EMBL/GenBank/DDBJ whole genome shotgun (WGS) entry which is preliminary data.</text>
</comment>
<dbReference type="Proteomes" id="UP001215712">
    <property type="component" value="Unassembled WGS sequence"/>
</dbReference>
<evidence type="ECO:0000256" key="4">
    <source>
        <dbReference type="ARBA" id="ARBA00023136"/>
    </source>
</evidence>
<feature type="region of interest" description="Disordered" evidence="5">
    <location>
        <begin position="327"/>
        <end position="346"/>
    </location>
</feature>
<dbReference type="GO" id="GO:0005783">
    <property type="term" value="C:endoplasmic reticulum"/>
    <property type="evidence" value="ECO:0007669"/>
    <property type="project" value="TreeGrafter"/>
</dbReference>
<feature type="region of interest" description="Disordered" evidence="5">
    <location>
        <begin position="176"/>
        <end position="202"/>
    </location>
</feature>
<dbReference type="GO" id="GO:0055085">
    <property type="term" value="P:transmembrane transport"/>
    <property type="evidence" value="ECO:0007669"/>
    <property type="project" value="InterPro"/>
</dbReference>
<proteinExistence type="predicted"/>
<keyword evidence="8" id="KW-1185">Reference proteome</keyword>
<organism evidence="7 8">
    <name type="scientific">Penicillium malachiteum</name>
    <dbReference type="NCBI Taxonomy" id="1324776"/>
    <lineage>
        <taxon>Eukaryota</taxon>
        <taxon>Fungi</taxon>
        <taxon>Dikarya</taxon>
        <taxon>Ascomycota</taxon>
        <taxon>Pezizomycotina</taxon>
        <taxon>Eurotiomycetes</taxon>
        <taxon>Eurotiomycetidae</taxon>
        <taxon>Eurotiales</taxon>
        <taxon>Aspergillaceae</taxon>
        <taxon>Penicillium</taxon>
    </lineage>
</organism>
<dbReference type="Pfam" id="PF03547">
    <property type="entry name" value="Mem_trans"/>
    <property type="match status" value="1"/>
</dbReference>
<dbReference type="AlphaFoldDB" id="A0AAD6HKD8"/>
<name>A0AAD6HKD8_9EURO</name>
<feature type="transmembrane region" description="Helical" evidence="6">
    <location>
        <begin position="389"/>
        <end position="409"/>
    </location>
</feature>